<dbReference type="InterPro" id="IPR032816">
    <property type="entry name" value="VTT_dom"/>
</dbReference>
<dbReference type="OrthoDB" id="9789113at2"/>
<dbReference type="PANTHER" id="PTHR42709">
    <property type="entry name" value="ALKALINE PHOSPHATASE LIKE PROTEIN"/>
    <property type="match status" value="1"/>
</dbReference>
<evidence type="ECO:0000313" key="4">
    <source>
        <dbReference type="EMBL" id="ADI02479.1"/>
    </source>
</evidence>
<evidence type="ECO:0000259" key="3">
    <source>
        <dbReference type="SMART" id="SM00014"/>
    </source>
</evidence>
<feature type="transmembrane region" description="Helical" evidence="2">
    <location>
        <begin position="52"/>
        <end position="73"/>
    </location>
</feature>
<dbReference type="SMART" id="SM00014">
    <property type="entry name" value="acidPPc"/>
    <property type="match status" value="1"/>
</dbReference>
<sequence>MFGLDWHSLSEALVAYGSIGLLIVAFAESSFFPIPPDILLIGLSVNRPGLALWYAAITTGGSVIGGLFGYFLGVKAGRPLLSKLVSAKRLQKVEELFASYGGWAVAVAGFTPIPYKIFTIASGIFRIRKRVFVLASLVSRGARFFFEGFLLFAAGARAQEFITKYFELITIGLVLAFTLIYVVLRHTPAVSLGRNLWTTGKTKLENFYSRRLAWLHQNTPLLPAATLVASVCLLVFASLAEELLENELEPFDLAVSQAVAAFHHPALTAVMKSVTVIGSPAVMTGIAVILWLYLTLTRKRSFEALTVVLVLAGAGMTNEVLKNVFHRIRPELAPLVSAPGYSFPSGHAMMSTAFYGFLAYLVFRHSSSPVTRWAFSCLAPLLVLAIGFSRVYLGVHYPSDVLAGFAAGGFWLASSILCLELLQPSQNIV</sequence>
<dbReference type="Gene3D" id="1.20.144.10">
    <property type="entry name" value="Phosphatidic acid phosphatase type 2/haloperoxidase"/>
    <property type="match status" value="2"/>
</dbReference>
<feature type="transmembrane region" description="Helical" evidence="2">
    <location>
        <begin position="165"/>
        <end position="184"/>
    </location>
</feature>
<feature type="transmembrane region" description="Helical" evidence="2">
    <location>
        <begin position="341"/>
        <end position="363"/>
    </location>
</feature>
<reference evidence="4 5" key="2">
    <citation type="journal article" date="2010" name="Stand. Genomic Sci.">
        <title>Complete genome sequence of Syntrophothermus lipocalidus type strain (TGB-C1).</title>
        <authorList>
            <person name="Djao O.D."/>
            <person name="Zhang X."/>
            <person name="Lucas S."/>
            <person name="Lapidus A."/>
            <person name="Del Rio T.G."/>
            <person name="Nolan M."/>
            <person name="Tice H."/>
            <person name="Cheng J.F."/>
            <person name="Han C."/>
            <person name="Tapia R."/>
            <person name="Goodwin L."/>
            <person name="Pitluck S."/>
            <person name="Liolios K."/>
            <person name="Ivanova N."/>
            <person name="Mavromatis K."/>
            <person name="Mikhailova N."/>
            <person name="Ovchinnikova G."/>
            <person name="Pati A."/>
            <person name="Brambilla E."/>
            <person name="Chen A."/>
            <person name="Palaniappan K."/>
            <person name="Land M."/>
            <person name="Hauser L."/>
            <person name="Chang Y.J."/>
            <person name="Jeffries C.D."/>
            <person name="Rohde M."/>
            <person name="Sikorski J."/>
            <person name="Spring S."/>
            <person name="Goker M."/>
            <person name="Detter J.C."/>
            <person name="Woyke T."/>
            <person name="Bristow J."/>
            <person name="Eisen J.A."/>
            <person name="Markowitz V."/>
            <person name="Hugenholtz P."/>
            <person name="Kyrpides N.C."/>
            <person name="Klenk H.P."/>
        </authorList>
    </citation>
    <scope>NUCLEOTIDE SEQUENCE [LARGE SCALE GENOMIC DNA]</scope>
    <source>
        <strain evidence="5">DSM 12680 / TGB-C1</strain>
    </source>
</reference>
<evidence type="ECO:0000256" key="2">
    <source>
        <dbReference type="SAM" id="Phobius"/>
    </source>
</evidence>
<accession>D7CP44</accession>
<keyword evidence="5" id="KW-1185">Reference proteome</keyword>
<feature type="transmembrane region" description="Helical" evidence="2">
    <location>
        <begin position="274"/>
        <end position="294"/>
    </location>
</feature>
<dbReference type="KEGG" id="slp:Slip_1721"/>
<dbReference type="PANTHER" id="PTHR42709:SF11">
    <property type="entry name" value="DEDA FAMILY PROTEIN"/>
    <property type="match status" value="1"/>
</dbReference>
<dbReference type="Pfam" id="PF09335">
    <property type="entry name" value="VTT_dom"/>
    <property type="match status" value="1"/>
</dbReference>
<dbReference type="InterPro" id="IPR000326">
    <property type="entry name" value="PAP2/HPO"/>
</dbReference>
<dbReference type="EMBL" id="CP002048">
    <property type="protein sequence ID" value="ADI02479.1"/>
    <property type="molecule type" value="Genomic_DNA"/>
</dbReference>
<organism evidence="4 5">
    <name type="scientific">Syntrophothermus lipocalidus (strain DSM 12680 / TGB-C1)</name>
    <dbReference type="NCBI Taxonomy" id="643648"/>
    <lineage>
        <taxon>Bacteria</taxon>
        <taxon>Bacillati</taxon>
        <taxon>Bacillota</taxon>
        <taxon>Clostridia</taxon>
        <taxon>Eubacteriales</taxon>
        <taxon>Syntrophomonadaceae</taxon>
        <taxon>Syntrophothermus</taxon>
    </lineage>
</organism>
<feature type="transmembrane region" description="Helical" evidence="2">
    <location>
        <begin position="131"/>
        <end position="153"/>
    </location>
</feature>
<protein>
    <submittedName>
        <fullName evidence="4">Phosphoesterase PA-phosphatase related protein</fullName>
    </submittedName>
</protein>
<dbReference type="RefSeq" id="WP_013175881.1">
    <property type="nucleotide sequence ID" value="NC_014220.1"/>
</dbReference>
<dbReference type="Pfam" id="PF01569">
    <property type="entry name" value="PAP2"/>
    <property type="match status" value="1"/>
</dbReference>
<name>D7CP44_SYNLT</name>
<dbReference type="InterPro" id="IPR051311">
    <property type="entry name" value="DedA_domain"/>
</dbReference>
<dbReference type="SUPFAM" id="SSF48317">
    <property type="entry name" value="Acid phosphatase/Vanadium-dependent haloperoxidase"/>
    <property type="match status" value="1"/>
</dbReference>
<dbReference type="InterPro" id="IPR036938">
    <property type="entry name" value="PAP2/HPO_sf"/>
</dbReference>
<feature type="domain" description="Phosphatidic acid phosphatase type 2/haloperoxidase" evidence="3">
    <location>
        <begin position="304"/>
        <end position="416"/>
    </location>
</feature>
<dbReference type="HOGENOM" id="CLU_660435_0_0_9"/>
<evidence type="ECO:0000256" key="1">
    <source>
        <dbReference type="ARBA" id="ARBA00010792"/>
    </source>
</evidence>
<dbReference type="eggNOG" id="COG1238">
    <property type="taxonomic scope" value="Bacteria"/>
</dbReference>
<keyword evidence="2" id="KW-0472">Membrane</keyword>
<dbReference type="AlphaFoldDB" id="D7CP44"/>
<feature type="transmembrane region" description="Helical" evidence="2">
    <location>
        <begin position="375"/>
        <end position="395"/>
    </location>
</feature>
<feature type="transmembrane region" description="Helical" evidence="2">
    <location>
        <begin position="12"/>
        <end position="32"/>
    </location>
</feature>
<keyword evidence="2" id="KW-0812">Transmembrane</keyword>
<feature type="transmembrane region" description="Helical" evidence="2">
    <location>
        <begin position="401"/>
        <end position="422"/>
    </location>
</feature>
<feature type="transmembrane region" description="Helical" evidence="2">
    <location>
        <begin position="301"/>
        <end position="321"/>
    </location>
</feature>
<dbReference type="eggNOG" id="COG0671">
    <property type="taxonomic scope" value="Bacteria"/>
</dbReference>
<dbReference type="CDD" id="cd03392">
    <property type="entry name" value="PAP2_like_2"/>
    <property type="match status" value="1"/>
</dbReference>
<comment type="similarity">
    <text evidence="1">Belongs to the DedA family.</text>
</comment>
<keyword evidence="2" id="KW-1133">Transmembrane helix</keyword>
<reference evidence="5" key="1">
    <citation type="journal article" date="2010" name="Stand. Genomic Sci.">
        <title>Complete genome sequence of Syntrophothermus lipocalidus type strain (TGB-C1T).</title>
        <authorList>
            <consortium name="US DOE Joint Genome Institute (JGI-PGF)"/>
            <person name="Djao O."/>
            <person name="Zhang X."/>
            <person name="Lucas S."/>
            <person name="Lapidus A."/>
            <person name="Glavina Del Rio T."/>
            <person name="Nolan M."/>
            <person name="Tice H."/>
            <person name="Cheng J."/>
            <person name="Han C."/>
            <person name="Tapia R."/>
            <person name="Goodwin L."/>
            <person name="Pitluck S."/>
            <person name="Liolios K."/>
            <person name="Ivanova N."/>
            <person name="Mavromatis K."/>
            <person name="Mikhailova N."/>
            <person name="Ovchinnikova G."/>
            <person name="Pati A."/>
            <person name="Brambilla E."/>
            <person name="Chen A."/>
            <person name="Palaniappan K."/>
            <person name="Land M."/>
            <person name="Hauser L."/>
            <person name="Chang Y."/>
            <person name="Jeffries C."/>
            <person name="Rohde M."/>
            <person name="Sikorski J."/>
            <person name="Spring S."/>
            <person name="Goker M."/>
            <person name="Detter J."/>
            <person name="Woyke T."/>
            <person name="Bristow J."/>
            <person name="Eisen J."/>
            <person name="Markowitz V."/>
            <person name="Hugenholtz P."/>
            <person name="Kyrpides N."/>
            <person name="Klenk H."/>
        </authorList>
    </citation>
    <scope>NUCLEOTIDE SEQUENCE [LARGE SCALE GENOMIC DNA]</scope>
    <source>
        <strain evidence="5">DSM 12680 / TGB-C1</strain>
    </source>
</reference>
<gene>
    <name evidence="4" type="ordered locus">Slip_1721</name>
</gene>
<dbReference type="Proteomes" id="UP000000378">
    <property type="component" value="Chromosome"/>
</dbReference>
<evidence type="ECO:0000313" key="5">
    <source>
        <dbReference type="Proteomes" id="UP000000378"/>
    </source>
</evidence>
<dbReference type="GO" id="GO:0005886">
    <property type="term" value="C:plasma membrane"/>
    <property type="evidence" value="ECO:0007669"/>
    <property type="project" value="TreeGrafter"/>
</dbReference>
<dbReference type="STRING" id="643648.Slip_1721"/>
<feature type="transmembrane region" description="Helical" evidence="2">
    <location>
        <begin position="220"/>
        <end position="240"/>
    </location>
</feature>
<proteinExistence type="inferred from homology"/>